<feature type="transmembrane region" description="Helical" evidence="5">
    <location>
        <begin position="411"/>
        <end position="430"/>
    </location>
</feature>
<dbReference type="Pfam" id="PF04932">
    <property type="entry name" value="Wzy_C"/>
    <property type="match status" value="1"/>
</dbReference>
<feature type="transmembrane region" description="Helical" evidence="5">
    <location>
        <begin position="6"/>
        <end position="27"/>
    </location>
</feature>
<feature type="transmembrane region" description="Helical" evidence="5">
    <location>
        <begin position="386"/>
        <end position="405"/>
    </location>
</feature>
<feature type="transmembrane region" description="Helical" evidence="5">
    <location>
        <begin position="88"/>
        <end position="106"/>
    </location>
</feature>
<protein>
    <recommendedName>
        <fullName evidence="6">O-antigen ligase-related domain-containing protein</fullName>
    </recommendedName>
</protein>
<evidence type="ECO:0000256" key="1">
    <source>
        <dbReference type="ARBA" id="ARBA00004141"/>
    </source>
</evidence>
<feature type="transmembrane region" description="Helical" evidence="5">
    <location>
        <begin position="60"/>
        <end position="81"/>
    </location>
</feature>
<feature type="domain" description="O-antigen ligase-related" evidence="6">
    <location>
        <begin position="213"/>
        <end position="367"/>
    </location>
</feature>
<dbReference type="OrthoDB" id="7827596at2"/>
<keyword evidence="2 5" id="KW-0812">Transmembrane</keyword>
<reference evidence="7 8" key="1">
    <citation type="submission" date="2018-09" db="EMBL/GenBank/DDBJ databases">
        <authorList>
            <person name="Zhu H."/>
        </authorList>
    </citation>
    <scope>NUCLEOTIDE SEQUENCE [LARGE SCALE GENOMIC DNA]</scope>
    <source>
        <strain evidence="7 8">K2R01-6</strain>
    </source>
</reference>
<feature type="transmembrane region" description="Helical" evidence="5">
    <location>
        <begin position="352"/>
        <end position="374"/>
    </location>
</feature>
<dbReference type="EMBL" id="QYUM01000004">
    <property type="protein sequence ID" value="RJF85769.1"/>
    <property type="molecule type" value="Genomic_DNA"/>
</dbReference>
<organism evidence="7 8">
    <name type="scientific">Sphingomonas cavernae</name>
    <dbReference type="NCBI Taxonomy" id="2320861"/>
    <lineage>
        <taxon>Bacteria</taxon>
        <taxon>Pseudomonadati</taxon>
        <taxon>Pseudomonadota</taxon>
        <taxon>Alphaproteobacteria</taxon>
        <taxon>Sphingomonadales</taxon>
        <taxon>Sphingomonadaceae</taxon>
        <taxon>Sphingomonas</taxon>
    </lineage>
</organism>
<evidence type="ECO:0000256" key="3">
    <source>
        <dbReference type="ARBA" id="ARBA00022989"/>
    </source>
</evidence>
<keyword evidence="3 5" id="KW-1133">Transmembrane helix</keyword>
<evidence type="ECO:0000259" key="6">
    <source>
        <dbReference type="Pfam" id="PF04932"/>
    </source>
</evidence>
<accession>A0A418W6Y4</accession>
<evidence type="ECO:0000313" key="7">
    <source>
        <dbReference type="EMBL" id="RJF85769.1"/>
    </source>
</evidence>
<keyword evidence="8" id="KW-1185">Reference proteome</keyword>
<name>A0A418W6Y4_9SPHN</name>
<feature type="transmembrane region" description="Helical" evidence="5">
    <location>
        <begin position="212"/>
        <end position="235"/>
    </location>
</feature>
<dbReference type="InterPro" id="IPR051533">
    <property type="entry name" value="WaaL-like"/>
</dbReference>
<evidence type="ECO:0000256" key="5">
    <source>
        <dbReference type="SAM" id="Phobius"/>
    </source>
</evidence>
<dbReference type="Proteomes" id="UP000286100">
    <property type="component" value="Unassembled WGS sequence"/>
</dbReference>
<evidence type="ECO:0000256" key="4">
    <source>
        <dbReference type="ARBA" id="ARBA00023136"/>
    </source>
</evidence>
<dbReference type="PANTHER" id="PTHR37422:SF13">
    <property type="entry name" value="LIPOPOLYSACCHARIDE BIOSYNTHESIS PROTEIN PA4999-RELATED"/>
    <property type="match status" value="1"/>
</dbReference>
<sequence length="442" mass="48304">MGGAPSFPIPILFVVTALLAATLLAALRRVEGRAARFVIAAVWARYILSVFHTVTYDQAFAGFSWNAIGSIAITAAGFLVIQPRHLMLKALFPVYAIILLVLTSAALNEGIVTALDSVVKYGYFIVVMVAAYEALRQNGPERFFGPLLWAFAPLLVFQLLSIATGTVKASELDGSVSYIGGYNHEAAFSVALATFFVVACFTETLRKPLKAALLLILIIGIALANYRTTIIALLPLAALQTVSGTVLSFRRDQRVILFLVMAVVAFAAIAILALQASDRFADLALFLGDPGQFIKPQHEFSIEERRLLSGRAYIWSGYIFTWLDASTLRHLFGFGPDSWENWFKVYPHNTLVAFLFELGVAGLAALLLFWAAMLGQALRARGAVRYDLVFAHLSFILMNLATMALWQVEGIILYAIVCGYSLFSAVEAGAPRYQVGSRRARA</sequence>
<comment type="subcellular location">
    <subcellularLocation>
        <location evidence="1">Membrane</location>
        <topology evidence="1">Multi-pass membrane protein</topology>
    </subcellularLocation>
</comment>
<comment type="caution">
    <text evidence="7">The sequence shown here is derived from an EMBL/GenBank/DDBJ whole genome shotgun (WGS) entry which is preliminary data.</text>
</comment>
<dbReference type="AlphaFoldDB" id="A0A418W6Y4"/>
<dbReference type="RefSeq" id="WP_119764840.1">
    <property type="nucleotide sequence ID" value="NZ_QYUM01000004.1"/>
</dbReference>
<dbReference type="PANTHER" id="PTHR37422">
    <property type="entry name" value="TEICHURONIC ACID BIOSYNTHESIS PROTEIN TUAE"/>
    <property type="match status" value="1"/>
</dbReference>
<feature type="transmembrane region" description="Helical" evidence="5">
    <location>
        <begin position="34"/>
        <end position="54"/>
    </location>
</feature>
<keyword evidence="4 5" id="KW-0472">Membrane</keyword>
<dbReference type="GO" id="GO:0016020">
    <property type="term" value="C:membrane"/>
    <property type="evidence" value="ECO:0007669"/>
    <property type="project" value="UniProtKB-SubCell"/>
</dbReference>
<evidence type="ECO:0000256" key="2">
    <source>
        <dbReference type="ARBA" id="ARBA00022692"/>
    </source>
</evidence>
<proteinExistence type="predicted"/>
<feature type="transmembrane region" description="Helical" evidence="5">
    <location>
        <begin position="186"/>
        <end position="205"/>
    </location>
</feature>
<gene>
    <name evidence="7" type="ORF">D3876_17975</name>
</gene>
<feature type="transmembrane region" description="Helical" evidence="5">
    <location>
        <begin position="147"/>
        <end position="166"/>
    </location>
</feature>
<evidence type="ECO:0000313" key="8">
    <source>
        <dbReference type="Proteomes" id="UP000286100"/>
    </source>
</evidence>
<feature type="transmembrane region" description="Helical" evidence="5">
    <location>
        <begin position="255"/>
        <end position="274"/>
    </location>
</feature>
<dbReference type="InterPro" id="IPR007016">
    <property type="entry name" value="O-antigen_ligase-rel_domated"/>
</dbReference>